<dbReference type="EMBL" id="MFIX01000197">
    <property type="protein sequence ID" value="OGG02099.1"/>
    <property type="molecule type" value="Genomic_DNA"/>
</dbReference>
<dbReference type="AlphaFoldDB" id="A0A1F5YPI4"/>
<dbReference type="STRING" id="1817867.A3F83_15050"/>
<comment type="caution">
    <text evidence="2">The sequence shown here is derived from an EMBL/GenBank/DDBJ whole genome shotgun (WGS) entry which is preliminary data.</text>
</comment>
<reference evidence="2 3" key="1">
    <citation type="journal article" date="2016" name="Nat. Commun.">
        <title>Thousands of microbial genomes shed light on interconnected biogeochemical processes in an aquifer system.</title>
        <authorList>
            <person name="Anantharaman K."/>
            <person name="Brown C.T."/>
            <person name="Hug L.A."/>
            <person name="Sharon I."/>
            <person name="Castelle C.J."/>
            <person name="Probst A.J."/>
            <person name="Thomas B.C."/>
            <person name="Singh A."/>
            <person name="Wilkins M.J."/>
            <person name="Karaoz U."/>
            <person name="Brodie E.L."/>
            <person name="Williams K.H."/>
            <person name="Hubbard S.S."/>
            <person name="Banfield J.F."/>
        </authorList>
    </citation>
    <scope>NUCLEOTIDE SEQUENCE [LARGE SCALE GENOMIC DNA]</scope>
</reference>
<feature type="compositionally biased region" description="Basic and acidic residues" evidence="1">
    <location>
        <begin position="14"/>
        <end position="29"/>
    </location>
</feature>
<sequence length="75" mass="9036">MIFSRQLFKSFDSNGEKKQRSFEHEKENQSDQPASIFKSLPLRQRGNYFPDKTVHEYSPAVRGFKNYYYMGSFWK</sequence>
<feature type="region of interest" description="Disordered" evidence="1">
    <location>
        <begin position="9"/>
        <end position="36"/>
    </location>
</feature>
<proteinExistence type="predicted"/>
<evidence type="ECO:0000313" key="2">
    <source>
        <dbReference type="EMBL" id="OGG02099.1"/>
    </source>
</evidence>
<dbReference type="Proteomes" id="UP000179129">
    <property type="component" value="Unassembled WGS sequence"/>
</dbReference>
<organism evidence="2 3">
    <name type="scientific">Candidatus Glassbacteria bacterium RIFCSPLOWO2_12_FULL_58_11</name>
    <dbReference type="NCBI Taxonomy" id="1817867"/>
    <lineage>
        <taxon>Bacteria</taxon>
        <taxon>Candidatus Glassiibacteriota</taxon>
    </lineage>
</organism>
<name>A0A1F5YPI4_9BACT</name>
<accession>A0A1F5YPI4</accession>
<evidence type="ECO:0000256" key="1">
    <source>
        <dbReference type="SAM" id="MobiDB-lite"/>
    </source>
</evidence>
<evidence type="ECO:0000313" key="3">
    <source>
        <dbReference type="Proteomes" id="UP000179129"/>
    </source>
</evidence>
<gene>
    <name evidence="2" type="ORF">A3F83_15050</name>
</gene>
<protein>
    <submittedName>
        <fullName evidence="2">Uncharacterized protein</fullName>
    </submittedName>
</protein>